<dbReference type="AlphaFoldDB" id="A0A0E9QH39"/>
<name>A0A0E9QH39_ANGAN</name>
<dbReference type="EMBL" id="GBXM01092478">
    <property type="protein sequence ID" value="JAH16099.1"/>
    <property type="molecule type" value="Transcribed_RNA"/>
</dbReference>
<accession>A0A0E9QH39</accession>
<reference evidence="1" key="1">
    <citation type="submission" date="2014-11" db="EMBL/GenBank/DDBJ databases">
        <authorList>
            <person name="Amaro Gonzalez C."/>
        </authorList>
    </citation>
    <scope>NUCLEOTIDE SEQUENCE</scope>
</reference>
<evidence type="ECO:0000313" key="1">
    <source>
        <dbReference type="EMBL" id="JAH16099.1"/>
    </source>
</evidence>
<sequence length="27" mass="3013">MFLYLSKMKSLSTVFVMVSFSGLPDLA</sequence>
<protein>
    <submittedName>
        <fullName evidence="1">Uncharacterized protein</fullName>
    </submittedName>
</protein>
<organism evidence="1">
    <name type="scientific">Anguilla anguilla</name>
    <name type="common">European freshwater eel</name>
    <name type="synonym">Muraena anguilla</name>
    <dbReference type="NCBI Taxonomy" id="7936"/>
    <lineage>
        <taxon>Eukaryota</taxon>
        <taxon>Metazoa</taxon>
        <taxon>Chordata</taxon>
        <taxon>Craniata</taxon>
        <taxon>Vertebrata</taxon>
        <taxon>Euteleostomi</taxon>
        <taxon>Actinopterygii</taxon>
        <taxon>Neopterygii</taxon>
        <taxon>Teleostei</taxon>
        <taxon>Anguilliformes</taxon>
        <taxon>Anguillidae</taxon>
        <taxon>Anguilla</taxon>
    </lineage>
</organism>
<proteinExistence type="predicted"/>
<reference evidence="1" key="2">
    <citation type="journal article" date="2015" name="Fish Shellfish Immunol.">
        <title>Early steps in the European eel (Anguilla anguilla)-Vibrio vulnificus interaction in the gills: Role of the RtxA13 toxin.</title>
        <authorList>
            <person name="Callol A."/>
            <person name="Pajuelo D."/>
            <person name="Ebbesson L."/>
            <person name="Teles M."/>
            <person name="MacKenzie S."/>
            <person name="Amaro C."/>
        </authorList>
    </citation>
    <scope>NUCLEOTIDE SEQUENCE</scope>
</reference>